<name>A0ACB9J4P9_9ASTR</name>
<organism evidence="1 2">
    <name type="scientific">Smallanthus sonchifolius</name>
    <dbReference type="NCBI Taxonomy" id="185202"/>
    <lineage>
        <taxon>Eukaryota</taxon>
        <taxon>Viridiplantae</taxon>
        <taxon>Streptophyta</taxon>
        <taxon>Embryophyta</taxon>
        <taxon>Tracheophyta</taxon>
        <taxon>Spermatophyta</taxon>
        <taxon>Magnoliopsida</taxon>
        <taxon>eudicotyledons</taxon>
        <taxon>Gunneridae</taxon>
        <taxon>Pentapetalae</taxon>
        <taxon>asterids</taxon>
        <taxon>campanulids</taxon>
        <taxon>Asterales</taxon>
        <taxon>Asteraceae</taxon>
        <taxon>Asteroideae</taxon>
        <taxon>Heliantheae alliance</taxon>
        <taxon>Millerieae</taxon>
        <taxon>Smallanthus</taxon>
    </lineage>
</organism>
<reference evidence="1 2" key="2">
    <citation type="journal article" date="2022" name="Mol. Ecol. Resour.">
        <title>The genomes of chicory, endive, great burdock and yacon provide insights into Asteraceae paleo-polyploidization history and plant inulin production.</title>
        <authorList>
            <person name="Fan W."/>
            <person name="Wang S."/>
            <person name="Wang H."/>
            <person name="Wang A."/>
            <person name="Jiang F."/>
            <person name="Liu H."/>
            <person name="Zhao H."/>
            <person name="Xu D."/>
            <person name="Zhang Y."/>
        </authorList>
    </citation>
    <scope>NUCLEOTIDE SEQUENCE [LARGE SCALE GENOMIC DNA]</scope>
    <source>
        <strain evidence="2">cv. Yunnan</strain>
        <tissue evidence="1">Leaves</tissue>
    </source>
</reference>
<sequence>MLTTPMIRELPYIMLDKDHSTFLKQHITNSMTSFVPCYVEDTYVSETFIDDKLNTSFMHVSIFDKLSEGHIIPINLPIFLANHSIRYARGVVEAILIQANNIAVPTDFVIISNSPIILRHPFITLKRQGEIPPQIQETKGATINLRKPMRHPKDLLSIMTSQESSMEQRAPKHPRTKTRHPTQQDVIFKLIELIEELTEMNLCSSQKLIELSESVNNLRSELAEVNS</sequence>
<evidence type="ECO:0000313" key="2">
    <source>
        <dbReference type="Proteomes" id="UP001056120"/>
    </source>
</evidence>
<comment type="caution">
    <text evidence="1">The sequence shown here is derived from an EMBL/GenBank/DDBJ whole genome shotgun (WGS) entry which is preliminary data.</text>
</comment>
<protein>
    <submittedName>
        <fullName evidence="1">Uncharacterized protein</fullName>
    </submittedName>
</protein>
<reference evidence="2" key="1">
    <citation type="journal article" date="2022" name="Mol. Ecol. Resour.">
        <title>The genomes of chicory, endive, great burdock and yacon provide insights into Asteraceae palaeo-polyploidization history and plant inulin production.</title>
        <authorList>
            <person name="Fan W."/>
            <person name="Wang S."/>
            <person name="Wang H."/>
            <person name="Wang A."/>
            <person name="Jiang F."/>
            <person name="Liu H."/>
            <person name="Zhao H."/>
            <person name="Xu D."/>
            <person name="Zhang Y."/>
        </authorList>
    </citation>
    <scope>NUCLEOTIDE SEQUENCE [LARGE SCALE GENOMIC DNA]</scope>
    <source>
        <strain evidence="2">cv. Yunnan</strain>
    </source>
</reference>
<dbReference type="Proteomes" id="UP001056120">
    <property type="component" value="Linkage Group LG05"/>
</dbReference>
<keyword evidence="2" id="KW-1185">Reference proteome</keyword>
<evidence type="ECO:0000313" key="1">
    <source>
        <dbReference type="EMBL" id="KAI3815264.1"/>
    </source>
</evidence>
<accession>A0ACB9J4P9</accession>
<dbReference type="EMBL" id="CM042022">
    <property type="protein sequence ID" value="KAI3815264.1"/>
    <property type="molecule type" value="Genomic_DNA"/>
</dbReference>
<proteinExistence type="predicted"/>
<gene>
    <name evidence="1" type="ORF">L1987_14926</name>
</gene>